<evidence type="ECO:0000313" key="2">
    <source>
        <dbReference type="EMBL" id="SVA68468.1"/>
    </source>
</evidence>
<keyword evidence="1" id="KW-0812">Transmembrane</keyword>
<protein>
    <submittedName>
        <fullName evidence="2">Uncharacterized protein</fullName>
    </submittedName>
</protein>
<proteinExistence type="predicted"/>
<evidence type="ECO:0000256" key="1">
    <source>
        <dbReference type="SAM" id="Phobius"/>
    </source>
</evidence>
<accession>A0A381XUS0</accession>
<feature type="non-terminal residue" evidence="2">
    <location>
        <position position="72"/>
    </location>
</feature>
<gene>
    <name evidence="2" type="ORF">METZ01_LOCUS121322</name>
</gene>
<feature type="transmembrane region" description="Helical" evidence="1">
    <location>
        <begin position="15"/>
        <end position="34"/>
    </location>
</feature>
<keyword evidence="1" id="KW-0472">Membrane</keyword>
<name>A0A381XUS0_9ZZZZ</name>
<keyword evidence="1" id="KW-1133">Transmembrane helix</keyword>
<dbReference type="EMBL" id="UINC01016447">
    <property type="protein sequence ID" value="SVA68468.1"/>
    <property type="molecule type" value="Genomic_DNA"/>
</dbReference>
<organism evidence="2">
    <name type="scientific">marine metagenome</name>
    <dbReference type="NCBI Taxonomy" id="408172"/>
    <lineage>
        <taxon>unclassified sequences</taxon>
        <taxon>metagenomes</taxon>
        <taxon>ecological metagenomes</taxon>
    </lineage>
</organism>
<feature type="transmembrane region" description="Helical" evidence="1">
    <location>
        <begin position="54"/>
        <end position="70"/>
    </location>
</feature>
<sequence>VASTNIPITRLATRLLYSAGFSLALLAGFLHVIATRGEEVNLTVVYEALRGIPGALIGLFVLIQLLVIFLRA</sequence>
<reference evidence="2" key="1">
    <citation type="submission" date="2018-05" db="EMBL/GenBank/DDBJ databases">
        <authorList>
            <person name="Lanie J.A."/>
            <person name="Ng W.-L."/>
            <person name="Kazmierczak K.M."/>
            <person name="Andrzejewski T.M."/>
            <person name="Davidsen T.M."/>
            <person name="Wayne K.J."/>
            <person name="Tettelin H."/>
            <person name="Glass J.I."/>
            <person name="Rusch D."/>
            <person name="Podicherti R."/>
            <person name="Tsui H.-C.T."/>
            <person name="Winkler M.E."/>
        </authorList>
    </citation>
    <scope>NUCLEOTIDE SEQUENCE</scope>
</reference>
<dbReference type="AlphaFoldDB" id="A0A381XUS0"/>
<feature type="non-terminal residue" evidence="2">
    <location>
        <position position="1"/>
    </location>
</feature>